<dbReference type="GO" id="GO:0051213">
    <property type="term" value="F:dioxygenase activity"/>
    <property type="evidence" value="ECO:0007669"/>
    <property type="project" value="UniProtKB-KW"/>
</dbReference>
<dbReference type="PROSITE" id="PS51384">
    <property type="entry name" value="FAD_FR"/>
    <property type="match status" value="1"/>
</dbReference>
<dbReference type="CDD" id="cd00207">
    <property type="entry name" value="fer2"/>
    <property type="match status" value="1"/>
</dbReference>
<sequence>MSLALATLLVAAAASLLFIGVLLGDGVRVLRTRLRQRSADRPIELRVAAREEVAGTLLRLSLRRAWGRRLPSFAAGQYLTLIAPAGPDCRELRRAYSLAAWQPGRPRHYELGIKREAHGALSRWAWAQLQPGARIRVLPPRGGFVLDAGAGELVLVGGGIGITPLRAMLHAALARRSGPARIVLFHAARRAEELLYRDEFMRLAAADDRLHYVAVVSRPDAAWKGVRGRLDATRLLAGVRAPGRADFYLCAGVALMETLREGLTAAGVEPGRIHWEAFGVAASAGGAGQRVSVGEAAAFETAGEPTLLAALEAHGRAPPTECRAGSCGLCRMRLTAGQVEWLLPAGCVLPADEILPCICRPVGDVSLV</sequence>
<evidence type="ECO:0000256" key="2">
    <source>
        <dbReference type="ARBA" id="ARBA00022714"/>
    </source>
</evidence>
<dbReference type="PANTHER" id="PTHR47354:SF5">
    <property type="entry name" value="PROTEIN RFBI"/>
    <property type="match status" value="1"/>
</dbReference>
<dbReference type="Pfam" id="PF00111">
    <property type="entry name" value="Fer2"/>
    <property type="match status" value="1"/>
</dbReference>
<dbReference type="RefSeq" id="WP_075147724.1">
    <property type="nucleotide sequence ID" value="NZ_CP018839.1"/>
</dbReference>
<dbReference type="PANTHER" id="PTHR47354">
    <property type="entry name" value="NADH OXIDOREDUCTASE HCR"/>
    <property type="match status" value="1"/>
</dbReference>
<keyword evidence="4" id="KW-0223">Dioxygenase</keyword>
<proteinExistence type="predicted"/>
<name>A0A1H5T6G0_9RHOO</name>
<evidence type="ECO:0000313" key="4">
    <source>
        <dbReference type="EMBL" id="APR04215.1"/>
    </source>
</evidence>
<reference evidence="4 5" key="1">
    <citation type="submission" date="2016-12" db="EMBL/GenBank/DDBJ databases">
        <title>Complete genome sequence of Thauera chlorobenzoica, a Betaproteobacterium degrading haloaromatics anaerobically to CO2 and halides.</title>
        <authorList>
            <person name="Goris T."/>
            <person name="Mergelsberg M."/>
            <person name="Boll M."/>
        </authorList>
    </citation>
    <scope>NUCLEOTIDE SEQUENCE [LARGE SCALE GENOMIC DNA]</scope>
    <source>
        <strain evidence="4 5">3CB1</strain>
    </source>
</reference>
<dbReference type="AlphaFoldDB" id="A0A1H5T6G0"/>
<dbReference type="PRINTS" id="PR00409">
    <property type="entry name" value="PHDIOXRDTASE"/>
</dbReference>
<dbReference type="SUPFAM" id="SSF63380">
    <property type="entry name" value="Riboflavin synthase domain-like"/>
    <property type="match status" value="1"/>
</dbReference>
<dbReference type="SUPFAM" id="SSF54292">
    <property type="entry name" value="2Fe-2S ferredoxin-like"/>
    <property type="match status" value="1"/>
</dbReference>
<dbReference type="OrthoDB" id="9796486at2"/>
<gene>
    <name evidence="4" type="ORF">Tchl_1356</name>
</gene>
<dbReference type="InterPro" id="IPR001041">
    <property type="entry name" value="2Fe-2S_ferredoxin-type"/>
</dbReference>
<dbReference type="PRINTS" id="PR00371">
    <property type="entry name" value="FPNCR"/>
</dbReference>
<keyword evidence="2" id="KW-0408">Iron</keyword>
<dbReference type="Proteomes" id="UP000185739">
    <property type="component" value="Chromosome"/>
</dbReference>
<dbReference type="InterPro" id="IPR012675">
    <property type="entry name" value="Beta-grasp_dom_sf"/>
</dbReference>
<keyword evidence="4" id="KW-0560">Oxidoreductase</keyword>
<dbReference type="InterPro" id="IPR036010">
    <property type="entry name" value="2Fe-2S_ferredoxin-like_sf"/>
</dbReference>
<accession>A0A1H5T6G0</accession>
<evidence type="ECO:0000256" key="1">
    <source>
        <dbReference type="ARBA" id="ARBA00001974"/>
    </source>
</evidence>
<dbReference type="InterPro" id="IPR001709">
    <property type="entry name" value="Flavoprot_Pyr_Nucl_cyt_Rdtase"/>
</dbReference>
<dbReference type="Gene3D" id="2.40.30.10">
    <property type="entry name" value="Translation factors"/>
    <property type="match status" value="1"/>
</dbReference>
<dbReference type="PROSITE" id="PS00197">
    <property type="entry name" value="2FE2S_FER_1"/>
    <property type="match status" value="1"/>
</dbReference>
<keyword evidence="2" id="KW-0479">Metal-binding</keyword>
<keyword evidence="2" id="KW-0001">2Fe-2S</keyword>
<evidence type="ECO:0000313" key="5">
    <source>
        <dbReference type="Proteomes" id="UP000185739"/>
    </source>
</evidence>
<dbReference type="GO" id="GO:0051537">
    <property type="term" value="F:2 iron, 2 sulfur cluster binding"/>
    <property type="evidence" value="ECO:0007669"/>
    <property type="project" value="UniProtKB-KW"/>
</dbReference>
<protein>
    <submittedName>
        <fullName evidence="4">Putative dioxygenase</fullName>
    </submittedName>
</protein>
<comment type="cofactor">
    <cofactor evidence="1">
        <name>FAD</name>
        <dbReference type="ChEBI" id="CHEBI:57692"/>
    </cofactor>
</comment>
<dbReference type="SUPFAM" id="SSF52343">
    <property type="entry name" value="Ferredoxin reductase-like, C-terminal NADP-linked domain"/>
    <property type="match status" value="1"/>
</dbReference>
<evidence type="ECO:0000256" key="3">
    <source>
        <dbReference type="ARBA" id="ARBA00034078"/>
    </source>
</evidence>
<dbReference type="InterPro" id="IPR017927">
    <property type="entry name" value="FAD-bd_FR_type"/>
</dbReference>
<keyword evidence="2" id="KW-0411">Iron-sulfur</keyword>
<comment type="cofactor">
    <cofactor evidence="3">
        <name>[2Fe-2S] cluster</name>
        <dbReference type="ChEBI" id="CHEBI:190135"/>
    </cofactor>
</comment>
<dbReference type="InterPro" id="IPR050415">
    <property type="entry name" value="MRET"/>
</dbReference>
<organism evidence="4 5">
    <name type="scientific">Thauera chlorobenzoica</name>
    <dbReference type="NCBI Taxonomy" id="96773"/>
    <lineage>
        <taxon>Bacteria</taxon>
        <taxon>Pseudomonadati</taxon>
        <taxon>Pseudomonadota</taxon>
        <taxon>Betaproteobacteria</taxon>
        <taxon>Rhodocyclales</taxon>
        <taxon>Zoogloeaceae</taxon>
        <taxon>Thauera</taxon>
    </lineage>
</organism>
<dbReference type="Gene3D" id="3.10.20.30">
    <property type="match status" value="1"/>
</dbReference>
<keyword evidence="5" id="KW-1185">Reference proteome</keyword>
<dbReference type="Pfam" id="PF00175">
    <property type="entry name" value="NAD_binding_1"/>
    <property type="match status" value="1"/>
</dbReference>
<dbReference type="InterPro" id="IPR001433">
    <property type="entry name" value="OxRdtase_FAD/NAD-bd"/>
</dbReference>
<dbReference type="PROSITE" id="PS51085">
    <property type="entry name" value="2FE2S_FER_2"/>
    <property type="match status" value="1"/>
</dbReference>
<dbReference type="STRING" id="96773.Tchl_1356"/>
<dbReference type="KEGG" id="tcl:Tchl_1356"/>
<dbReference type="InterPro" id="IPR006058">
    <property type="entry name" value="2Fe2S_fd_BS"/>
</dbReference>
<dbReference type="EMBL" id="CP018839">
    <property type="protein sequence ID" value="APR04215.1"/>
    <property type="molecule type" value="Genomic_DNA"/>
</dbReference>
<dbReference type="InterPro" id="IPR039261">
    <property type="entry name" value="FNR_nucleotide-bd"/>
</dbReference>
<dbReference type="InterPro" id="IPR017938">
    <property type="entry name" value="Riboflavin_synthase-like_b-brl"/>
</dbReference>
<dbReference type="Gene3D" id="3.40.50.80">
    <property type="entry name" value="Nucleotide-binding domain of ferredoxin-NADP reductase (FNR) module"/>
    <property type="match status" value="1"/>
</dbReference>